<dbReference type="InterPro" id="IPR039650">
    <property type="entry name" value="HdrA-like"/>
</dbReference>
<evidence type="ECO:0000256" key="3">
    <source>
        <dbReference type="ARBA" id="ARBA00022485"/>
    </source>
</evidence>
<comment type="pathway">
    <text evidence="10">Cofactor metabolism; coenzyme M-coenzyme B heterodisulfide reduction; coenzyme B and coenzyme M from coenzyme M-coenzyme B heterodisulfide: step 1/1.</text>
</comment>
<keyword evidence="9 10" id="KW-0411">Iron-sulfur</keyword>
<dbReference type="PROSITE" id="PS51379">
    <property type="entry name" value="4FE4S_FER_2"/>
    <property type="match status" value="2"/>
</dbReference>
<dbReference type="InterPro" id="IPR023753">
    <property type="entry name" value="FAD/NAD-binding_dom"/>
</dbReference>
<feature type="non-terminal residue" evidence="12">
    <location>
        <position position="529"/>
    </location>
</feature>
<keyword evidence="6 10" id="KW-0274">FAD</keyword>
<dbReference type="AlphaFoldDB" id="A0A133UCV4"/>
<comment type="subunit">
    <text evidence="10">The ferredoxin:CoB-CoM heterodisulfide reductase is composed of three subunits; HdrA, HdrB and HdrC.</text>
</comment>
<dbReference type="EMBL" id="LHXO01000194">
    <property type="protein sequence ID" value="KXA92031.1"/>
    <property type="molecule type" value="Genomic_DNA"/>
</dbReference>
<accession>A0A133UCV4</accession>
<dbReference type="PANTHER" id="PTHR43498:SF1">
    <property type="entry name" value="COB--COM HETERODISULFIDE REDUCTASE IRON-SULFUR SUBUNIT A"/>
    <property type="match status" value="1"/>
</dbReference>
<keyword evidence="7 10" id="KW-0560">Oxidoreductase</keyword>
<dbReference type="InterPro" id="IPR036188">
    <property type="entry name" value="FAD/NAD-bd_sf"/>
</dbReference>
<comment type="similarity">
    <text evidence="2 10">Belongs to the HdrA family.</text>
</comment>
<evidence type="ECO:0000256" key="9">
    <source>
        <dbReference type="ARBA" id="ARBA00023014"/>
    </source>
</evidence>
<evidence type="ECO:0000256" key="2">
    <source>
        <dbReference type="ARBA" id="ARBA00006561"/>
    </source>
</evidence>
<dbReference type="Gene3D" id="3.40.50.720">
    <property type="entry name" value="NAD(P)-binding Rossmann-like Domain"/>
    <property type="match status" value="1"/>
</dbReference>
<evidence type="ECO:0000256" key="8">
    <source>
        <dbReference type="ARBA" id="ARBA00023004"/>
    </source>
</evidence>
<feature type="domain" description="4Fe-4S ferredoxin-type" evidence="11">
    <location>
        <begin position="98"/>
        <end position="128"/>
    </location>
</feature>
<dbReference type="PANTHER" id="PTHR43498">
    <property type="entry name" value="FERREDOXIN:COB-COM HETERODISULFIDE REDUCTASE SUBUNIT A"/>
    <property type="match status" value="1"/>
</dbReference>
<comment type="cofactor">
    <cofactor evidence="1 10">
        <name>FAD</name>
        <dbReference type="ChEBI" id="CHEBI:57692"/>
    </cofactor>
</comment>
<dbReference type="Pfam" id="PF00037">
    <property type="entry name" value="Fer4"/>
    <property type="match status" value="2"/>
</dbReference>
<evidence type="ECO:0000256" key="7">
    <source>
        <dbReference type="ARBA" id="ARBA00023002"/>
    </source>
</evidence>
<sequence length="529" mass="58323">MSDKVGSVLVVGGGISGIQSSLNLAESGFKVYLLEDRPVVGGTMAQLDKTFPTNDCSLCILSPKLVELGRHRNVEILTYSGLEEVEGEPGNFTVTVKKHPKKVDVEECTGCGLCAEECPVEAIDEYQEGLMLRNGIYVDYSQAVPLAYTIDEEKCIGCGICEYKCEADAIEYDQEEEEVELEVGSIILSPGFEEFDPSEKEEYLFDHPNVIQSTQFERILSATGPSEGHVIRPGDGEIARKIAWIQCVGSRDKECNEYCSSVCCMYSAKQAITAMDHEEELDCTIFSMDVRAPGKEFQEYIDRAKEMGAEYIRSRPSKVVASKENNRLTIQYEEGGKPKKEEFDMVVLSVGMEPSSGAGEIERVTGIDLDDYGFAETRTFSPVQTSQPGVFVSGSFESPKDIPESITQATGAASRSSELISSEREEMTVEREYPPMKDVAGEKPRIGVFICQCGINIGGVVDVPEVTSYAESLPGVVHAENNLYTCSQDTQERIKEKIEEEDLNRVVVASCTPRTHEPLFRETCREAGL</sequence>
<dbReference type="Proteomes" id="UP000070284">
    <property type="component" value="Unassembled WGS sequence"/>
</dbReference>
<dbReference type="GO" id="GO:0016491">
    <property type="term" value="F:oxidoreductase activity"/>
    <property type="evidence" value="ECO:0007669"/>
    <property type="project" value="UniProtKB-UniRule"/>
</dbReference>
<reference evidence="12 13" key="1">
    <citation type="journal article" date="2016" name="Sci. Rep.">
        <title>Metabolic traits of an uncultured archaeal lineage -MSBL1- from brine pools of the Red Sea.</title>
        <authorList>
            <person name="Mwirichia R."/>
            <person name="Alam I."/>
            <person name="Rashid M."/>
            <person name="Vinu M."/>
            <person name="Ba-Alawi W."/>
            <person name="Anthony Kamau A."/>
            <person name="Kamanda Ngugi D."/>
            <person name="Goker M."/>
            <person name="Klenk H.P."/>
            <person name="Bajic V."/>
            <person name="Stingl U."/>
        </authorList>
    </citation>
    <scope>NUCLEOTIDE SEQUENCE [LARGE SCALE GENOMIC DNA]</scope>
    <source>
        <strain evidence="12">SCGC-AAA259E19</strain>
    </source>
</reference>
<dbReference type="PRINTS" id="PR00368">
    <property type="entry name" value="FADPNR"/>
</dbReference>
<keyword evidence="3 10" id="KW-0004">4Fe-4S</keyword>
<evidence type="ECO:0000256" key="4">
    <source>
        <dbReference type="ARBA" id="ARBA00022630"/>
    </source>
</evidence>
<dbReference type="Gene3D" id="3.50.50.60">
    <property type="entry name" value="FAD/NAD(P)-binding domain"/>
    <property type="match status" value="2"/>
</dbReference>
<keyword evidence="5 10" id="KW-0479">Metal-binding</keyword>
<evidence type="ECO:0000256" key="6">
    <source>
        <dbReference type="ARBA" id="ARBA00022827"/>
    </source>
</evidence>
<dbReference type="GO" id="GO:0051539">
    <property type="term" value="F:4 iron, 4 sulfur cluster binding"/>
    <property type="evidence" value="ECO:0007669"/>
    <property type="project" value="UniProtKB-UniRule"/>
</dbReference>
<evidence type="ECO:0000313" key="13">
    <source>
        <dbReference type="Proteomes" id="UP000070284"/>
    </source>
</evidence>
<gene>
    <name evidence="12" type="ORF">AKJ65_08160</name>
</gene>
<comment type="caution">
    <text evidence="12">The sequence shown here is derived from an EMBL/GenBank/DDBJ whole genome shotgun (WGS) entry which is preliminary data.</text>
</comment>
<dbReference type="PROSITE" id="PS00198">
    <property type="entry name" value="4FE4S_FER_1"/>
    <property type="match status" value="2"/>
</dbReference>
<organism evidence="12 13">
    <name type="scientific">candidate division MSBL1 archaeon SCGC-AAA259E19</name>
    <dbReference type="NCBI Taxonomy" id="1698264"/>
    <lineage>
        <taxon>Archaea</taxon>
        <taxon>Methanobacteriati</taxon>
        <taxon>Methanobacteriota</taxon>
        <taxon>candidate division MSBL1</taxon>
    </lineage>
</organism>
<dbReference type="InterPro" id="IPR017896">
    <property type="entry name" value="4Fe4S_Fe-S-bd"/>
</dbReference>
<proteinExistence type="inferred from homology"/>
<dbReference type="InterPro" id="IPR017900">
    <property type="entry name" value="4Fe4S_Fe_S_CS"/>
</dbReference>
<dbReference type="SUPFAM" id="SSF51905">
    <property type="entry name" value="FAD/NAD(P)-binding domain"/>
    <property type="match status" value="1"/>
</dbReference>
<dbReference type="Pfam" id="PF07992">
    <property type="entry name" value="Pyr_redox_2"/>
    <property type="match status" value="1"/>
</dbReference>
<keyword evidence="4 10" id="KW-0285">Flavoprotein</keyword>
<evidence type="ECO:0000313" key="12">
    <source>
        <dbReference type="EMBL" id="KXA92031.1"/>
    </source>
</evidence>
<comment type="cofactor">
    <cofactor evidence="10">
        <name>[4Fe-4S] cluster</name>
        <dbReference type="ChEBI" id="CHEBI:49883"/>
    </cofactor>
</comment>
<evidence type="ECO:0000256" key="10">
    <source>
        <dbReference type="RuleBase" id="RU366072"/>
    </source>
</evidence>
<evidence type="ECO:0000256" key="1">
    <source>
        <dbReference type="ARBA" id="ARBA00001974"/>
    </source>
</evidence>
<evidence type="ECO:0000256" key="5">
    <source>
        <dbReference type="ARBA" id="ARBA00022723"/>
    </source>
</evidence>
<protein>
    <recommendedName>
        <fullName evidence="10">CoB--CoM heterodisulfide reductase iron-sulfur subunit A</fullName>
        <ecNumber evidence="10">1.8.-.-</ecNumber>
    </recommendedName>
</protein>
<feature type="domain" description="4Fe-4S ferredoxin-type" evidence="11">
    <location>
        <begin position="146"/>
        <end position="175"/>
    </location>
</feature>
<dbReference type="UniPathway" id="UPA00647">
    <property type="reaction ID" value="UER00700"/>
</dbReference>
<evidence type="ECO:0000259" key="11">
    <source>
        <dbReference type="PROSITE" id="PS51379"/>
    </source>
</evidence>
<dbReference type="GO" id="GO:0046872">
    <property type="term" value="F:metal ion binding"/>
    <property type="evidence" value="ECO:0007669"/>
    <property type="project" value="UniProtKB-KW"/>
</dbReference>
<name>A0A133UCV4_9EURY</name>
<dbReference type="Gene3D" id="3.30.70.3270">
    <property type="match status" value="1"/>
</dbReference>
<dbReference type="EC" id="1.8.-.-" evidence="10"/>
<keyword evidence="8 10" id="KW-0408">Iron</keyword>
<keyword evidence="13" id="KW-1185">Reference proteome</keyword>
<comment type="function">
    <text evidence="10">Part of a complex that catalyzes the reversible reduction of CoM-S-S-CoB to the thiol-coenzymes H-S-CoM (coenzyme M) and H-S-CoB (coenzyme B).</text>
</comment>